<sequence length="100" mass="10983">MANVRKTGIICTLGSECRVEMLVQMIENEMDVARMNFGDGDHEGGSAENLEASDAREPTDSENFGFAVKQVLASQTQSVWRKSNNGGTCPMELLKISRDQ</sequence>
<proteinExistence type="predicted"/>
<evidence type="ECO:0000313" key="3">
    <source>
        <dbReference type="EMBL" id="KAL3097234.1"/>
    </source>
</evidence>
<organism evidence="3 4">
    <name type="scientific">Heterodera trifolii</name>
    <dbReference type="NCBI Taxonomy" id="157864"/>
    <lineage>
        <taxon>Eukaryota</taxon>
        <taxon>Metazoa</taxon>
        <taxon>Ecdysozoa</taxon>
        <taxon>Nematoda</taxon>
        <taxon>Chromadorea</taxon>
        <taxon>Rhabditida</taxon>
        <taxon>Tylenchina</taxon>
        <taxon>Tylenchomorpha</taxon>
        <taxon>Tylenchoidea</taxon>
        <taxon>Heteroderidae</taxon>
        <taxon>Heteroderinae</taxon>
        <taxon>Heterodera</taxon>
    </lineage>
</organism>
<reference evidence="3 4" key="1">
    <citation type="submission" date="2024-10" db="EMBL/GenBank/DDBJ databases">
        <authorList>
            <person name="Kim D."/>
        </authorList>
    </citation>
    <scope>NUCLEOTIDE SEQUENCE [LARGE SCALE GENOMIC DNA]</scope>
    <source>
        <strain evidence="3">BH-2024</strain>
    </source>
</reference>
<dbReference type="InterPro" id="IPR015813">
    <property type="entry name" value="Pyrv/PenolPyrv_kinase-like_dom"/>
</dbReference>
<gene>
    <name evidence="3" type="ORF">niasHT_030229</name>
</gene>
<evidence type="ECO:0000259" key="2">
    <source>
        <dbReference type="Pfam" id="PF00224"/>
    </source>
</evidence>
<dbReference type="Gene3D" id="3.20.20.60">
    <property type="entry name" value="Phosphoenolpyruvate-binding domains"/>
    <property type="match status" value="1"/>
</dbReference>
<dbReference type="AlphaFoldDB" id="A0ABD2K379"/>
<evidence type="ECO:0000313" key="4">
    <source>
        <dbReference type="Proteomes" id="UP001620626"/>
    </source>
</evidence>
<dbReference type="Pfam" id="PF00224">
    <property type="entry name" value="PK"/>
    <property type="match status" value="1"/>
</dbReference>
<name>A0ABD2K379_9BILA</name>
<feature type="region of interest" description="Disordered" evidence="1">
    <location>
        <begin position="35"/>
        <end position="60"/>
    </location>
</feature>
<dbReference type="InterPro" id="IPR015793">
    <property type="entry name" value="Pyrv_Knase_brl"/>
</dbReference>
<protein>
    <recommendedName>
        <fullName evidence="2">Pyruvate kinase barrel domain-containing protein</fullName>
    </recommendedName>
</protein>
<keyword evidence="4" id="KW-1185">Reference proteome</keyword>
<accession>A0ABD2K379</accession>
<dbReference type="Proteomes" id="UP001620626">
    <property type="component" value="Unassembled WGS sequence"/>
</dbReference>
<evidence type="ECO:0000256" key="1">
    <source>
        <dbReference type="SAM" id="MobiDB-lite"/>
    </source>
</evidence>
<dbReference type="InterPro" id="IPR040442">
    <property type="entry name" value="Pyrv_kinase-like_dom_sf"/>
</dbReference>
<feature type="domain" description="Pyruvate kinase barrel" evidence="2">
    <location>
        <begin position="5"/>
        <end position="51"/>
    </location>
</feature>
<dbReference type="EMBL" id="JBICBT010000846">
    <property type="protein sequence ID" value="KAL3097234.1"/>
    <property type="molecule type" value="Genomic_DNA"/>
</dbReference>
<comment type="caution">
    <text evidence="3">The sequence shown here is derived from an EMBL/GenBank/DDBJ whole genome shotgun (WGS) entry which is preliminary data.</text>
</comment>
<dbReference type="SUPFAM" id="SSF51621">
    <property type="entry name" value="Phosphoenolpyruvate/pyruvate domain"/>
    <property type="match status" value="1"/>
</dbReference>